<accession>A0A3B4DQ44</accession>
<feature type="compositionally biased region" description="Acidic residues" evidence="4">
    <location>
        <begin position="309"/>
        <end position="324"/>
    </location>
</feature>
<dbReference type="GO" id="GO:0003746">
    <property type="term" value="F:translation elongation factor activity"/>
    <property type="evidence" value="ECO:0007669"/>
    <property type="project" value="UniProtKB-KW"/>
</dbReference>
<dbReference type="Pfam" id="PF10587">
    <property type="entry name" value="EF-1_beta_acid"/>
    <property type="match status" value="1"/>
</dbReference>
<dbReference type="Proteomes" id="UP001501920">
    <property type="component" value="Chromosome 19"/>
</dbReference>
<protein>
    <recommendedName>
        <fullName evidence="9">Translation elongation factor EF1B beta/delta subunit guanine nucleotide exchange domain-containing protein</fullName>
    </recommendedName>
</protein>
<evidence type="ECO:0008006" key="9">
    <source>
        <dbReference type="Google" id="ProtNLM"/>
    </source>
</evidence>
<reference evidence="7" key="3">
    <citation type="submission" date="2025-09" db="UniProtKB">
        <authorList>
            <consortium name="Ensembl"/>
        </authorList>
    </citation>
    <scope>IDENTIFICATION</scope>
</reference>
<feature type="region of interest" description="Disordered" evidence="4">
    <location>
        <begin position="1"/>
        <end position="69"/>
    </location>
</feature>
<feature type="region of interest" description="Disordered" evidence="4">
    <location>
        <begin position="89"/>
        <end position="175"/>
    </location>
</feature>
<reference evidence="7 8" key="1">
    <citation type="submission" date="2020-10" db="EMBL/GenBank/DDBJ databases">
        <title>Pygocentrus nattereri (red-bellied piranha) genome, fPygNat1, primary haplotype.</title>
        <authorList>
            <person name="Myers G."/>
            <person name="Meyer A."/>
            <person name="Karagic N."/>
            <person name="Pippel M."/>
            <person name="Winkler S."/>
            <person name="Tracey A."/>
            <person name="Wood J."/>
            <person name="Formenti G."/>
            <person name="Howe K."/>
            <person name="Fedrigo O."/>
            <person name="Jarvis E.D."/>
        </authorList>
    </citation>
    <scope>NUCLEOTIDE SEQUENCE [LARGE SCALE GENOMIC DNA]</scope>
</reference>
<dbReference type="InterPro" id="IPR014717">
    <property type="entry name" value="Transl_elong_EF1B/ribsomal_bS6"/>
</dbReference>
<dbReference type="PROSITE" id="PS00824">
    <property type="entry name" value="EF1BD_1"/>
    <property type="match status" value="1"/>
</dbReference>
<keyword evidence="2" id="KW-0251">Elongation factor</keyword>
<evidence type="ECO:0000313" key="8">
    <source>
        <dbReference type="Proteomes" id="UP001501920"/>
    </source>
</evidence>
<evidence type="ECO:0000256" key="1">
    <source>
        <dbReference type="ARBA" id="ARBA00007411"/>
    </source>
</evidence>
<dbReference type="SUPFAM" id="SSF54984">
    <property type="entry name" value="eEF-1beta-like"/>
    <property type="match status" value="1"/>
</dbReference>
<dbReference type="AlphaFoldDB" id="A0A3B4DQ44"/>
<feature type="compositionally biased region" description="Basic and acidic residues" evidence="4">
    <location>
        <begin position="157"/>
        <end position="174"/>
    </location>
</feature>
<comment type="similarity">
    <text evidence="1">Belongs to the EF-1-beta/EF-1-delta family.</text>
</comment>
<dbReference type="Ensembl" id="ENSPNAT00000008582.2">
    <property type="protein sequence ID" value="ENSPNAP00000025069.2"/>
    <property type="gene ID" value="ENSPNAG00000009968.2"/>
</dbReference>
<name>A0A3B4DQ44_PYGNA</name>
<evidence type="ECO:0000259" key="5">
    <source>
        <dbReference type="SMART" id="SM00888"/>
    </source>
</evidence>
<dbReference type="InterPro" id="IPR014038">
    <property type="entry name" value="EF1B_bsu/dsu_GNE"/>
</dbReference>
<dbReference type="InterPro" id="IPR018940">
    <property type="entry name" value="EF-1_beta_acid_region_euk"/>
</dbReference>
<feature type="domain" description="Translation elongation factor EF1B beta/delta subunit guanine nucleotide exchange" evidence="5">
    <location>
        <begin position="351"/>
        <end position="438"/>
    </location>
</feature>
<dbReference type="Pfam" id="PF00736">
    <property type="entry name" value="EF1_GNE"/>
    <property type="match status" value="1"/>
</dbReference>
<dbReference type="SMART" id="SM01182">
    <property type="entry name" value="EF-1_beta_acid"/>
    <property type="match status" value="1"/>
</dbReference>
<keyword evidence="8" id="KW-1185">Reference proteome</keyword>
<dbReference type="GO" id="GO:0005085">
    <property type="term" value="F:guanyl-nucleotide exchange factor activity"/>
    <property type="evidence" value="ECO:0007669"/>
    <property type="project" value="TreeGrafter"/>
</dbReference>
<feature type="compositionally biased region" description="Polar residues" evidence="4">
    <location>
        <begin position="46"/>
        <end position="55"/>
    </location>
</feature>
<feature type="region of interest" description="Disordered" evidence="4">
    <location>
        <begin position="213"/>
        <end position="244"/>
    </location>
</feature>
<dbReference type="GO" id="GO:0005829">
    <property type="term" value="C:cytosol"/>
    <property type="evidence" value="ECO:0007669"/>
    <property type="project" value="TreeGrafter"/>
</dbReference>
<feature type="region of interest" description="Disordered" evidence="4">
    <location>
        <begin position="279"/>
        <end position="324"/>
    </location>
</feature>
<proteinExistence type="inferred from homology"/>
<dbReference type="InterPro" id="IPR049720">
    <property type="entry name" value="EF1B_bsu/dsu"/>
</dbReference>
<sequence>MENQRVDQSWARGTGRPRQGSGNSPSLPSANVNGNDPHGARRRQNRSSYSESQGLEGNVTEGFGPMQGTRGEIVWFNSSMYEEAEGYFQNFGSGTRAPPLSSSPRDRVHRPLVFRAKRNPSQQSRDEGSPRPHSHHRSSSEPQRGRMAPRGAGRKRVFSETERTPQKGRDKTKMSDLQCLGQEKIWFDKSRYDEAERRFYEGINGISQAPQVKAALQTGKGHSRPQKTRERKTSQNASKTDQSELLSRLKNLELDNKNLRKVVDDLRAMLSKLESRMSVLEKSQSQPTKPASALQAAPAPNPKVVVKDEEGDDDIDLFGSDKEDEEAERIKAQRVQEYAARKSAKPALIAKSSILLDVKPWDDETDMAKLEECVRSVQADGLLWGASKLVPVGYGIKKLQINCVVEDDKVGTDMLEEEITKFEDYVITEYFPEHFNLIVKQFVFRVGVNFAILISFYRSRVLTLLPSIRSEPILNNQPITSVTAVVRLLINS</sequence>
<evidence type="ECO:0000256" key="2">
    <source>
        <dbReference type="ARBA" id="ARBA00022768"/>
    </source>
</evidence>
<dbReference type="CDD" id="cd00292">
    <property type="entry name" value="EF1B"/>
    <property type="match status" value="1"/>
</dbReference>
<organism evidence="7 8">
    <name type="scientific">Pygocentrus nattereri</name>
    <name type="common">Red-bellied piranha</name>
    <dbReference type="NCBI Taxonomy" id="42514"/>
    <lineage>
        <taxon>Eukaryota</taxon>
        <taxon>Metazoa</taxon>
        <taxon>Chordata</taxon>
        <taxon>Craniata</taxon>
        <taxon>Vertebrata</taxon>
        <taxon>Euteleostomi</taxon>
        <taxon>Actinopterygii</taxon>
        <taxon>Neopterygii</taxon>
        <taxon>Teleostei</taxon>
        <taxon>Ostariophysi</taxon>
        <taxon>Characiformes</taxon>
        <taxon>Characoidei</taxon>
        <taxon>Pygocentrus</taxon>
    </lineage>
</organism>
<feature type="compositionally biased region" description="Polar residues" evidence="4">
    <location>
        <begin position="234"/>
        <end position="244"/>
    </location>
</feature>
<reference evidence="7" key="2">
    <citation type="submission" date="2025-08" db="UniProtKB">
        <authorList>
            <consortium name="Ensembl"/>
        </authorList>
    </citation>
    <scope>IDENTIFICATION</scope>
</reference>
<evidence type="ECO:0000256" key="3">
    <source>
        <dbReference type="ARBA" id="ARBA00022917"/>
    </source>
</evidence>
<feature type="compositionally biased region" description="Basic residues" evidence="4">
    <location>
        <begin position="107"/>
        <end position="118"/>
    </location>
</feature>
<dbReference type="InterPro" id="IPR001326">
    <property type="entry name" value="Transl_elong_EF1B_B/D_CS"/>
</dbReference>
<dbReference type="PANTHER" id="PTHR11595">
    <property type="entry name" value="EF-HAND AND COILED-COIL DOMAIN-CONTAINING FAMILY MEMBER"/>
    <property type="match status" value="1"/>
</dbReference>
<keyword evidence="3" id="KW-0648">Protein biosynthesis</keyword>
<dbReference type="FunFam" id="3.30.70.60:FF:000001">
    <property type="entry name" value="Elongation factor 1-beta 1 like"/>
    <property type="match status" value="1"/>
</dbReference>
<evidence type="ECO:0000313" key="7">
    <source>
        <dbReference type="Ensembl" id="ENSPNAP00000025069.2"/>
    </source>
</evidence>
<feature type="domain" description="Elongation factor 1 beta central acidic region eukaryote" evidence="6">
    <location>
        <begin position="317"/>
        <end position="342"/>
    </location>
</feature>
<evidence type="ECO:0000259" key="6">
    <source>
        <dbReference type="SMART" id="SM01182"/>
    </source>
</evidence>
<dbReference type="GeneTree" id="ENSGT00950000183014"/>
<evidence type="ECO:0000256" key="4">
    <source>
        <dbReference type="SAM" id="MobiDB-lite"/>
    </source>
</evidence>
<dbReference type="PANTHER" id="PTHR11595:SF88">
    <property type="entry name" value="ELONGATION FACTOR-1, DELTA, A ISOFORM X1"/>
    <property type="match status" value="1"/>
</dbReference>
<dbReference type="InterPro" id="IPR036219">
    <property type="entry name" value="eEF-1beta-like_sf"/>
</dbReference>
<dbReference type="Gene3D" id="3.30.70.60">
    <property type="match status" value="1"/>
</dbReference>
<dbReference type="SMART" id="SM00888">
    <property type="entry name" value="EF1_GNE"/>
    <property type="match status" value="1"/>
</dbReference>
<dbReference type="GO" id="GO:0005853">
    <property type="term" value="C:eukaryotic translation elongation factor 1 complex"/>
    <property type="evidence" value="ECO:0007669"/>
    <property type="project" value="InterPro"/>
</dbReference>
<feature type="compositionally biased region" description="Polar residues" evidence="4">
    <location>
        <begin position="20"/>
        <end position="34"/>
    </location>
</feature>